<name>A0A817UF31_9BILA</name>
<dbReference type="InterPro" id="IPR009057">
    <property type="entry name" value="Homeodomain-like_sf"/>
</dbReference>
<accession>A0A817UF31</accession>
<dbReference type="OrthoDB" id="3263820at2759"/>
<dbReference type="Proteomes" id="UP000663833">
    <property type="component" value="Unassembled WGS sequence"/>
</dbReference>
<dbReference type="Proteomes" id="UP000663825">
    <property type="component" value="Unassembled WGS sequence"/>
</dbReference>
<dbReference type="InterPro" id="IPR036388">
    <property type="entry name" value="WH-like_DNA-bd_sf"/>
</dbReference>
<evidence type="ECO:0000313" key="1">
    <source>
        <dbReference type="EMBL" id="CAF3332730.1"/>
    </source>
</evidence>
<evidence type="ECO:0000313" key="3">
    <source>
        <dbReference type="Proteomes" id="UP000663825"/>
    </source>
</evidence>
<sequence length="74" mass="8632">MPQHEISRKLKISRHYVQQTIRKFNEFHTVATKPGAGRHSKLTNRQNRAIKLQQVRDDTLSLTDLSDTFKQVST</sequence>
<dbReference type="EMBL" id="CAJNXB010003762">
    <property type="protein sequence ID" value="CAF3334882.1"/>
    <property type="molecule type" value="Genomic_DNA"/>
</dbReference>
<dbReference type="AlphaFoldDB" id="A0A817UF31"/>
<comment type="caution">
    <text evidence="2">The sequence shown here is derived from an EMBL/GenBank/DDBJ whole genome shotgun (WGS) entry which is preliminary data.</text>
</comment>
<dbReference type="SUPFAM" id="SSF46689">
    <property type="entry name" value="Homeodomain-like"/>
    <property type="match status" value="1"/>
</dbReference>
<organism evidence="2 3">
    <name type="scientific">Rotaria socialis</name>
    <dbReference type="NCBI Taxonomy" id="392032"/>
    <lineage>
        <taxon>Eukaryota</taxon>
        <taxon>Metazoa</taxon>
        <taxon>Spiralia</taxon>
        <taxon>Gnathifera</taxon>
        <taxon>Rotifera</taxon>
        <taxon>Eurotatoria</taxon>
        <taxon>Bdelloidea</taxon>
        <taxon>Philodinida</taxon>
        <taxon>Philodinidae</taxon>
        <taxon>Rotaria</taxon>
    </lineage>
</organism>
<reference evidence="2" key="1">
    <citation type="submission" date="2021-02" db="EMBL/GenBank/DDBJ databases">
        <authorList>
            <person name="Nowell W R."/>
        </authorList>
    </citation>
    <scope>NUCLEOTIDE SEQUENCE</scope>
</reference>
<dbReference type="Gene3D" id="1.10.10.10">
    <property type="entry name" value="Winged helix-like DNA-binding domain superfamily/Winged helix DNA-binding domain"/>
    <property type="match status" value="1"/>
</dbReference>
<proteinExistence type="predicted"/>
<dbReference type="EMBL" id="CAJNYD010001368">
    <property type="protein sequence ID" value="CAF3332730.1"/>
    <property type="molecule type" value="Genomic_DNA"/>
</dbReference>
<evidence type="ECO:0000313" key="2">
    <source>
        <dbReference type="EMBL" id="CAF3334882.1"/>
    </source>
</evidence>
<gene>
    <name evidence="1" type="ORF">LUA448_LOCUS11303</name>
    <name evidence="2" type="ORF">TIS948_LOCUS21765</name>
</gene>
<protein>
    <submittedName>
        <fullName evidence="2">Uncharacterized protein</fullName>
    </submittedName>
</protein>